<keyword evidence="5" id="KW-0547">Nucleotide-binding</keyword>
<comment type="similarity">
    <text evidence="2">In the central section; belongs to the CRISPR-associated helicase Cas3 family.</text>
</comment>
<accession>A0A160PA69</accession>
<evidence type="ECO:0000256" key="1">
    <source>
        <dbReference type="ARBA" id="ARBA00006847"/>
    </source>
</evidence>
<feature type="domain" description="HD Cas3-type" evidence="11">
    <location>
        <begin position="13"/>
        <end position="216"/>
    </location>
</feature>
<keyword evidence="6" id="KW-0378">Hydrolase</keyword>
<dbReference type="NCBIfam" id="TIGR01587">
    <property type="entry name" value="cas3_core"/>
    <property type="match status" value="1"/>
</dbReference>
<dbReference type="GO" id="GO:0004518">
    <property type="term" value="F:nuclease activity"/>
    <property type="evidence" value="ECO:0007669"/>
    <property type="project" value="UniProtKB-KW"/>
</dbReference>
<gene>
    <name evidence="12" type="ORF">SLA_7117</name>
</gene>
<evidence type="ECO:0000256" key="9">
    <source>
        <dbReference type="ARBA" id="ARBA00023118"/>
    </source>
</evidence>
<dbReference type="InterPro" id="IPR006483">
    <property type="entry name" value="CRISPR-assoc_Cas3_HD"/>
</dbReference>
<dbReference type="Gene3D" id="3.40.50.300">
    <property type="entry name" value="P-loop containing nucleotide triphosphate hydrolases"/>
    <property type="match status" value="2"/>
</dbReference>
<dbReference type="SUPFAM" id="SSF52540">
    <property type="entry name" value="P-loop containing nucleoside triphosphate hydrolases"/>
    <property type="match status" value="1"/>
</dbReference>
<dbReference type="InterPro" id="IPR038257">
    <property type="entry name" value="CRISPR-assoc_Cas3_HD_sf"/>
</dbReference>
<evidence type="ECO:0000256" key="5">
    <source>
        <dbReference type="ARBA" id="ARBA00022741"/>
    </source>
</evidence>
<comment type="similarity">
    <text evidence="1">In the N-terminal section; belongs to the CRISPR-associated nuclease Cas3-HD family.</text>
</comment>
<dbReference type="GO" id="GO:0005524">
    <property type="term" value="F:ATP binding"/>
    <property type="evidence" value="ECO:0007669"/>
    <property type="project" value="UniProtKB-KW"/>
</dbReference>
<proteinExistence type="inferred from homology"/>
<keyword evidence="7" id="KW-0347">Helicase</keyword>
<dbReference type="GO" id="GO:0016787">
    <property type="term" value="F:hydrolase activity"/>
    <property type="evidence" value="ECO:0007669"/>
    <property type="project" value="UniProtKB-KW"/>
</dbReference>
<keyword evidence="13" id="KW-1185">Reference proteome</keyword>
<dbReference type="Pfam" id="PF18019">
    <property type="entry name" value="Cas3_HD"/>
    <property type="match status" value="1"/>
</dbReference>
<keyword evidence="8" id="KW-0067">ATP-binding</keyword>
<organism evidence="12 13">
    <name type="scientific">Streptomyces laurentii</name>
    <dbReference type="NCBI Taxonomy" id="39478"/>
    <lineage>
        <taxon>Bacteria</taxon>
        <taxon>Bacillati</taxon>
        <taxon>Actinomycetota</taxon>
        <taxon>Actinomycetes</taxon>
        <taxon>Kitasatosporales</taxon>
        <taxon>Streptomycetaceae</taxon>
        <taxon>Streptomyces</taxon>
    </lineage>
</organism>
<dbReference type="Gene3D" id="1.10.3210.30">
    <property type="match status" value="1"/>
</dbReference>
<dbReference type="Proteomes" id="UP000217676">
    <property type="component" value="Chromosome"/>
</dbReference>
<feature type="compositionally biased region" description="Basic residues" evidence="10">
    <location>
        <begin position="828"/>
        <end position="843"/>
    </location>
</feature>
<dbReference type="InterPro" id="IPR027417">
    <property type="entry name" value="P-loop_NTPase"/>
</dbReference>
<keyword evidence="9" id="KW-0051">Antiviral defense</keyword>
<reference evidence="12 13" key="1">
    <citation type="journal article" date="2016" name="Genome Announc.">
        <title>Complete Genome Sequence of Thiostrepton-Producing Streptomyces laurentii ATCC 31255.</title>
        <authorList>
            <person name="Doi K."/>
            <person name="Fujino Y."/>
            <person name="Nagayoshi Y."/>
            <person name="Ohshima T."/>
            <person name="Ogata S."/>
        </authorList>
    </citation>
    <scope>NUCLEOTIDE SEQUENCE [LARGE SCALE GENOMIC DNA]</scope>
    <source>
        <strain evidence="12 13">ATCC 31255</strain>
    </source>
</reference>
<protein>
    <submittedName>
        <fullName evidence="12">CRISPR-associated helicase cas3</fullName>
    </submittedName>
</protein>
<evidence type="ECO:0000256" key="4">
    <source>
        <dbReference type="ARBA" id="ARBA00022723"/>
    </source>
</evidence>
<dbReference type="GO" id="GO:0046872">
    <property type="term" value="F:metal ion binding"/>
    <property type="evidence" value="ECO:0007669"/>
    <property type="project" value="UniProtKB-KW"/>
</dbReference>
<dbReference type="NCBIfam" id="TIGR01596">
    <property type="entry name" value="cas3_HD"/>
    <property type="match status" value="1"/>
</dbReference>
<dbReference type="PROSITE" id="PS51643">
    <property type="entry name" value="HD_CAS3"/>
    <property type="match status" value="1"/>
</dbReference>
<dbReference type="SMART" id="SM00490">
    <property type="entry name" value="HELICc"/>
    <property type="match status" value="1"/>
</dbReference>
<evidence type="ECO:0000256" key="7">
    <source>
        <dbReference type="ARBA" id="ARBA00022806"/>
    </source>
</evidence>
<evidence type="ECO:0000256" key="8">
    <source>
        <dbReference type="ARBA" id="ARBA00022840"/>
    </source>
</evidence>
<dbReference type="SMART" id="SM00487">
    <property type="entry name" value="DEXDc"/>
    <property type="match status" value="1"/>
</dbReference>
<dbReference type="Pfam" id="PF22590">
    <property type="entry name" value="Cas3-like_C_2"/>
    <property type="match status" value="1"/>
</dbReference>
<dbReference type="GO" id="GO:0051607">
    <property type="term" value="P:defense response to virus"/>
    <property type="evidence" value="ECO:0007669"/>
    <property type="project" value="UniProtKB-KW"/>
</dbReference>
<evidence type="ECO:0000256" key="10">
    <source>
        <dbReference type="SAM" id="MobiDB-lite"/>
    </source>
</evidence>
<evidence type="ECO:0000313" key="13">
    <source>
        <dbReference type="Proteomes" id="UP000217676"/>
    </source>
</evidence>
<evidence type="ECO:0000256" key="2">
    <source>
        <dbReference type="ARBA" id="ARBA00009046"/>
    </source>
</evidence>
<evidence type="ECO:0000256" key="6">
    <source>
        <dbReference type="ARBA" id="ARBA00022801"/>
    </source>
</evidence>
<feature type="region of interest" description="Disordered" evidence="10">
    <location>
        <begin position="828"/>
        <end position="919"/>
    </location>
</feature>
<dbReference type="InterPro" id="IPR054712">
    <property type="entry name" value="Cas3-like_dom"/>
</dbReference>
<keyword evidence="4" id="KW-0479">Metal-binding</keyword>
<sequence>MRLDPRLWGKERGLLRPYPLGCHGIDTAVMMEVLWQRYLTGRQRRMLAAGWGLTEQETQLLLVCLAFLHDLAKVTPVFQRQVPLADALSGTASFPATEELTPYHDHGVHLTLPELLHRVYGLPLDGRPARLVAEQLGQLLGGHHGRYGEPLSHQNGTLTCPIAVAPGLGEEGWDQQREAMVRLVGELFGVPVWPARRAAAPIAAVTTGLVSLADWLASQSWWLKARQRQHRKTRWTAGDWFGHLGMARRAGTRVLARAQLLPPSWRQAKTFGAMFPDLAGVEPYPLQASIESELPELVAGPGMLLVTAAPGDGKTEIALFAERVLGRSAGTSGLAMLLPTMATTDSMHRRLVRHAGHNCRGKTPVARLHSLAWLDAEYTPEDLTPSLDNPALVADWLRGPHRGLLTGIAVGTWDQAVRAVLPHKYAAMRWLGLSGKTVIIDEAHAYDAHGHALTVTLLEWLGHLGVPVVVLSATLTSTVASSLLNAYRRGAGHPDLDTLTPTYPGWTYTDHATGTTTTRGPFPSPRAHHLNIHTHTYTPATSATDTTERTDRILDLLQPLHTHPETPGAALIVCNTVADAQATETTLASAYADSATLVRILHARMPVHQRHGVTHRLERWTGPTRPARRHPDGHWTAPTGKRPDRPLIVITTQVAEQSLDVDFDLVISDLAPFALLAQRAGRGHRHQDRLRPPYAQEPTLHVLTPVTRKGQPTTPLYWGEVYDASLLRRTHEHLATLTEPFAIPEELQHHVDAVYSDTYTAADDTRRQSDEYAQQALADLVAIGQHRTGTNLHPLTNSTHSSELLTTRLGDPSIRVLPVWTDANGHHWLHPTKHTPRNRLPRRVKPDDRKTIRRLMRRTIPIPRNGFPQASPAALPKIRPPTPRKAGRRHPHSATSPSCPTGGQPPDTPVEVGEPSHSI</sequence>
<evidence type="ECO:0000259" key="11">
    <source>
        <dbReference type="PROSITE" id="PS51643"/>
    </source>
</evidence>
<dbReference type="KEGG" id="slau:SLA_7117"/>
<dbReference type="InterPro" id="IPR014001">
    <property type="entry name" value="Helicase_ATP-bd"/>
</dbReference>
<feature type="region of interest" description="Disordered" evidence="10">
    <location>
        <begin position="622"/>
        <end position="641"/>
    </location>
</feature>
<dbReference type="CDD" id="cd09641">
    <property type="entry name" value="Cas3''_I"/>
    <property type="match status" value="1"/>
</dbReference>
<dbReference type="InterPro" id="IPR001650">
    <property type="entry name" value="Helicase_C-like"/>
</dbReference>
<name>A0A160PA69_STRLU</name>
<evidence type="ECO:0000256" key="3">
    <source>
        <dbReference type="ARBA" id="ARBA00022722"/>
    </source>
</evidence>
<keyword evidence="3" id="KW-0540">Nuclease</keyword>
<dbReference type="AlphaFoldDB" id="A0A160PA69"/>
<dbReference type="EMBL" id="AP017424">
    <property type="protein sequence ID" value="BAU87983.1"/>
    <property type="molecule type" value="Genomic_DNA"/>
</dbReference>
<dbReference type="GO" id="GO:0004386">
    <property type="term" value="F:helicase activity"/>
    <property type="evidence" value="ECO:0007669"/>
    <property type="project" value="UniProtKB-KW"/>
</dbReference>
<dbReference type="InterPro" id="IPR006474">
    <property type="entry name" value="Helicase_Cas3_CRISPR-ass_core"/>
</dbReference>
<evidence type="ECO:0000313" key="12">
    <source>
        <dbReference type="EMBL" id="BAU87983.1"/>
    </source>
</evidence>